<protein>
    <recommendedName>
        <fullName evidence="4">SEA domain-containing protein</fullName>
    </recommendedName>
</protein>
<organism evidence="5 6">
    <name type="scientific">Exaiptasia diaphana</name>
    <name type="common">Tropical sea anemone</name>
    <name type="synonym">Aiptasia pulchella</name>
    <dbReference type="NCBI Taxonomy" id="2652724"/>
    <lineage>
        <taxon>Eukaryota</taxon>
        <taxon>Metazoa</taxon>
        <taxon>Cnidaria</taxon>
        <taxon>Anthozoa</taxon>
        <taxon>Hexacorallia</taxon>
        <taxon>Actiniaria</taxon>
        <taxon>Aiptasiidae</taxon>
        <taxon>Exaiptasia</taxon>
    </lineage>
</organism>
<dbReference type="OrthoDB" id="10419382at2759"/>
<keyword evidence="6" id="KW-1185">Reference proteome</keyword>
<dbReference type="PROSITE" id="PS50024">
    <property type="entry name" value="SEA"/>
    <property type="match status" value="1"/>
</dbReference>
<feature type="chain" id="PRO_5036744654" description="SEA domain-containing protein" evidence="3">
    <location>
        <begin position="23"/>
        <end position="473"/>
    </location>
</feature>
<feature type="transmembrane region" description="Helical" evidence="2">
    <location>
        <begin position="418"/>
        <end position="441"/>
    </location>
</feature>
<feature type="signal peptide" evidence="3">
    <location>
        <begin position="1"/>
        <end position="22"/>
    </location>
</feature>
<dbReference type="RefSeq" id="XP_020901801.1">
    <property type="nucleotide sequence ID" value="XM_021046142.2"/>
</dbReference>
<accession>A0A913XAZ7</accession>
<name>A0A913XAZ7_EXADI</name>
<evidence type="ECO:0000313" key="5">
    <source>
        <dbReference type="EnsemblMetazoa" id="XP_020901801.1"/>
    </source>
</evidence>
<keyword evidence="2" id="KW-0812">Transmembrane</keyword>
<dbReference type="KEGG" id="epa:110240341"/>
<feature type="region of interest" description="Disordered" evidence="1">
    <location>
        <begin position="24"/>
        <end position="236"/>
    </location>
</feature>
<feature type="compositionally biased region" description="Low complexity" evidence="1">
    <location>
        <begin position="156"/>
        <end position="167"/>
    </location>
</feature>
<dbReference type="GeneID" id="110240341"/>
<keyword evidence="2" id="KW-0472">Membrane</keyword>
<keyword evidence="2" id="KW-1133">Transmembrane helix</keyword>
<evidence type="ECO:0000256" key="2">
    <source>
        <dbReference type="SAM" id="Phobius"/>
    </source>
</evidence>
<evidence type="ECO:0000313" key="6">
    <source>
        <dbReference type="Proteomes" id="UP000887567"/>
    </source>
</evidence>
<dbReference type="AlphaFoldDB" id="A0A913XAZ7"/>
<feature type="compositionally biased region" description="Low complexity" evidence="1">
    <location>
        <begin position="70"/>
        <end position="134"/>
    </location>
</feature>
<keyword evidence="3" id="KW-0732">Signal</keyword>
<feature type="compositionally biased region" description="Low complexity" evidence="1">
    <location>
        <begin position="174"/>
        <end position="187"/>
    </location>
</feature>
<reference evidence="5" key="1">
    <citation type="submission" date="2022-11" db="UniProtKB">
        <authorList>
            <consortium name="EnsemblMetazoa"/>
        </authorList>
    </citation>
    <scope>IDENTIFICATION</scope>
</reference>
<evidence type="ECO:0000256" key="3">
    <source>
        <dbReference type="SAM" id="SignalP"/>
    </source>
</evidence>
<dbReference type="Proteomes" id="UP000887567">
    <property type="component" value="Unplaced"/>
</dbReference>
<feature type="domain" description="SEA" evidence="4">
    <location>
        <begin position="241"/>
        <end position="350"/>
    </location>
</feature>
<sequence length="473" mass="51127">MKQILLLGFCLISVGTLSRVQCLKKKPTKPPGTSSRPTRIGWRQGNGQCICNGPYPSGHPSLHPSRNRSSRPPGHQSPHSSGHPGPHPSGHPSSRPSGHPSSYQSGHHGPHPTGHSTHPYGHQGPHPTGHGPHPSGHHSPHPTGHGSDPSGHHSPHSTGHGPHPSGHQSHHPSGHSGPYPSGHGPHPTGHRSYPTGHGPRPSGHQSPYPSGHPGPHPTGLSPHSQKGPSSSEEPYTRCVCGRAEVTKNIEMRLKKKFHKDLSDSKSNAYQSLSQEVMNELKQFLSKAKRFIEIKFKEGSVVVNVGAVYEILENGSIAEDPEKALRDAINSGQMKNLDIYPDSLKITESYTGVQLSEWKASLHDCMKECSHPSQTIKRTRTCTPTEGSCDGIPLTEQSTCEVACPLHHGEKGKKRGKKILIIVGICVGIIFIIAAIVIVLRLKRTNRKYVRSGPSTTSIRELTKNDELESKSKC</sequence>
<dbReference type="InterPro" id="IPR000082">
    <property type="entry name" value="SEA_dom"/>
</dbReference>
<evidence type="ECO:0000259" key="4">
    <source>
        <dbReference type="PROSITE" id="PS50024"/>
    </source>
</evidence>
<evidence type="ECO:0000256" key="1">
    <source>
        <dbReference type="SAM" id="MobiDB-lite"/>
    </source>
</evidence>
<dbReference type="EnsemblMetazoa" id="XM_021046142.2">
    <property type="protein sequence ID" value="XP_020901801.1"/>
    <property type="gene ID" value="LOC110240341"/>
</dbReference>
<proteinExistence type="predicted"/>